<dbReference type="Pfam" id="PF09955">
    <property type="entry name" value="DUF2189"/>
    <property type="match status" value="1"/>
</dbReference>
<evidence type="ECO:0000256" key="1">
    <source>
        <dbReference type="SAM" id="Phobius"/>
    </source>
</evidence>
<name>A0ABT3BCA9_9RHOB</name>
<keyword evidence="3" id="KW-1185">Reference proteome</keyword>
<keyword evidence="1" id="KW-0812">Transmembrane</keyword>
<feature type="transmembrane region" description="Helical" evidence="1">
    <location>
        <begin position="32"/>
        <end position="53"/>
    </location>
</feature>
<dbReference type="EMBL" id="JALIEB010000003">
    <property type="protein sequence ID" value="MCV3271044.1"/>
    <property type="molecule type" value="Genomic_DNA"/>
</dbReference>
<feature type="transmembrane region" description="Helical" evidence="1">
    <location>
        <begin position="59"/>
        <end position="80"/>
    </location>
</feature>
<dbReference type="InterPro" id="IPR018692">
    <property type="entry name" value="DUF2189"/>
</dbReference>
<sequence length="253" mass="27984">MNLGAPELRKPQFEDLKEALRRGAQDFRRHPFYGLTFASFYIIVGWVMVAVTAVTGHTFWLVLAAIGFPLLGPFAAVGLYEVSRRLELGLPVPPGAVFGVIWQQRLRQLPSLCTMMVVIFMFWFFLGHMIFALFLGLSTMTNISTSYEVFLTLNGLSMLAFGTVVGGVFALLIYAMSVIGLPLLLDREIDFITAMITSIGVVRQSPGVMLSWAALIALLSFAALLPGFLGLWIVLPWLGHASWHLYRLLAATP</sequence>
<feature type="transmembrane region" description="Helical" evidence="1">
    <location>
        <begin position="212"/>
        <end position="235"/>
    </location>
</feature>
<keyword evidence="1" id="KW-1133">Transmembrane helix</keyword>
<comment type="caution">
    <text evidence="2">The sequence shown here is derived from an EMBL/GenBank/DDBJ whole genome shotgun (WGS) entry which is preliminary data.</text>
</comment>
<evidence type="ECO:0000313" key="2">
    <source>
        <dbReference type="EMBL" id="MCV3271044.1"/>
    </source>
</evidence>
<feature type="transmembrane region" description="Helical" evidence="1">
    <location>
        <begin position="158"/>
        <end position="185"/>
    </location>
</feature>
<gene>
    <name evidence="2" type="ORF">MUB52_06345</name>
</gene>
<protein>
    <submittedName>
        <fullName evidence="2">DUF2189 domain-containing protein</fullName>
    </submittedName>
</protein>
<proteinExistence type="predicted"/>
<reference evidence="2 3" key="1">
    <citation type="submission" date="2022-04" db="EMBL/GenBank/DDBJ databases">
        <title>Roseobacter sp. WL0113 is a bacterium isolated from neritic sediment.</title>
        <authorList>
            <person name="Wang L."/>
            <person name="He W."/>
            <person name="Zhang D.-F."/>
        </authorList>
    </citation>
    <scope>NUCLEOTIDE SEQUENCE [LARGE SCALE GENOMIC DNA]</scope>
    <source>
        <strain evidence="2 3">WL0113</strain>
    </source>
</reference>
<dbReference type="Proteomes" id="UP001208690">
    <property type="component" value="Unassembled WGS sequence"/>
</dbReference>
<feature type="transmembrane region" description="Helical" evidence="1">
    <location>
        <begin position="112"/>
        <end position="138"/>
    </location>
</feature>
<evidence type="ECO:0000313" key="3">
    <source>
        <dbReference type="Proteomes" id="UP001208690"/>
    </source>
</evidence>
<keyword evidence="1" id="KW-0472">Membrane</keyword>
<accession>A0ABT3BCA9</accession>
<organism evidence="2 3">
    <name type="scientific">Roseobacter sinensis</name>
    <dbReference type="NCBI Taxonomy" id="2931391"/>
    <lineage>
        <taxon>Bacteria</taxon>
        <taxon>Pseudomonadati</taxon>
        <taxon>Pseudomonadota</taxon>
        <taxon>Alphaproteobacteria</taxon>
        <taxon>Rhodobacterales</taxon>
        <taxon>Roseobacteraceae</taxon>
        <taxon>Roseobacter</taxon>
    </lineage>
</organism>